<evidence type="ECO:0000256" key="1">
    <source>
        <dbReference type="SAM" id="Phobius"/>
    </source>
</evidence>
<reference evidence="2 3" key="1">
    <citation type="submission" date="2023-05" db="EMBL/GenBank/DDBJ databases">
        <title>Streptantibioticus silvisoli sp. nov., acidotolerant actinomycetes 1 from pine litter.</title>
        <authorList>
            <person name="Swiecimska M."/>
            <person name="Golinska P."/>
            <person name="Sangal V."/>
            <person name="Wachnowicz B."/>
            <person name="Goodfellow M."/>
        </authorList>
    </citation>
    <scope>NUCLEOTIDE SEQUENCE [LARGE SCALE GENOMIC DNA]</scope>
    <source>
        <strain evidence="2 3">SL54</strain>
    </source>
</reference>
<feature type="transmembrane region" description="Helical" evidence="1">
    <location>
        <begin position="145"/>
        <end position="163"/>
    </location>
</feature>
<feature type="transmembrane region" description="Helical" evidence="1">
    <location>
        <begin position="20"/>
        <end position="45"/>
    </location>
</feature>
<keyword evidence="3" id="KW-1185">Reference proteome</keyword>
<dbReference type="RefSeq" id="WP_271325148.1">
    <property type="nucleotide sequence ID" value="NZ_JAAGKO020000089.1"/>
</dbReference>
<dbReference type="Proteomes" id="UP001156398">
    <property type="component" value="Unassembled WGS sequence"/>
</dbReference>
<name>A0ABT6W9I2_9ACTN</name>
<dbReference type="EMBL" id="JAAGKO020000089">
    <property type="protein sequence ID" value="MDI5967422.1"/>
    <property type="molecule type" value="Genomic_DNA"/>
</dbReference>
<feature type="transmembrane region" description="Helical" evidence="1">
    <location>
        <begin position="115"/>
        <end position="138"/>
    </location>
</feature>
<keyword evidence="1" id="KW-1133">Transmembrane helix</keyword>
<comment type="caution">
    <text evidence="2">The sequence shown here is derived from an EMBL/GenBank/DDBJ whole genome shotgun (WGS) entry which is preliminary data.</text>
</comment>
<sequence length="164" mass="16848">MVGRVRRSRARRAAESAFGLLLLLKAVVAGALVVALLAAGVWVSWDGVRDALASDARGTMTVRSCTQSWCSGPFTPVSGGAARVVRVDRLVSRGTGQRFAVASRPGTSVVVRTGVAGVLFALRSVAGALLLSALALWVGPGLRRWAWGAAALGVALIAVPFALG</sequence>
<evidence type="ECO:0000313" key="2">
    <source>
        <dbReference type="EMBL" id="MDI5967422.1"/>
    </source>
</evidence>
<proteinExistence type="predicted"/>
<protein>
    <submittedName>
        <fullName evidence="2">Uncharacterized protein</fullName>
    </submittedName>
</protein>
<accession>A0ABT6W9I2</accession>
<organism evidence="2 3">
    <name type="scientific">Streptantibioticus silvisoli</name>
    <dbReference type="NCBI Taxonomy" id="2705255"/>
    <lineage>
        <taxon>Bacteria</taxon>
        <taxon>Bacillati</taxon>
        <taxon>Actinomycetota</taxon>
        <taxon>Actinomycetes</taxon>
        <taxon>Kitasatosporales</taxon>
        <taxon>Streptomycetaceae</taxon>
        <taxon>Streptantibioticus</taxon>
    </lineage>
</organism>
<evidence type="ECO:0000313" key="3">
    <source>
        <dbReference type="Proteomes" id="UP001156398"/>
    </source>
</evidence>
<keyword evidence="1" id="KW-0472">Membrane</keyword>
<gene>
    <name evidence="2" type="ORF">POF43_032660</name>
</gene>
<keyword evidence="1" id="KW-0812">Transmembrane</keyword>